<evidence type="ECO:0000313" key="2">
    <source>
        <dbReference type="Proteomes" id="UP000027920"/>
    </source>
</evidence>
<dbReference type="GO" id="GO:0005737">
    <property type="term" value="C:cytoplasm"/>
    <property type="evidence" value="ECO:0007669"/>
    <property type="project" value="TreeGrafter"/>
</dbReference>
<evidence type="ECO:0000313" key="1">
    <source>
        <dbReference type="EMBL" id="KEF54158.1"/>
    </source>
</evidence>
<dbReference type="InterPro" id="IPR051783">
    <property type="entry name" value="NAD(P)-dependent_oxidoreduct"/>
</dbReference>
<sequence length="220" mass="25194">MWQEQGATGYVGEEILHQIATSRSYVKISCLNRDATKASKLKEAYPGIRIIEGDLDSTGIFARRLEMPILCFISLAPITYRAEMRFLRDEVTSLESTQATGYKFQELQWSRQQRSRRVAMERRQTSRTMILGTSRKEHGPVKQWSSQAPEIARLTLERKKGFQLGKGLNIWSNVHIYDLGHLTVALLDAALEGSNSVWNKNGIYFPQNGQLVSHFQLLYR</sequence>
<organism evidence="1 2">
    <name type="scientific">Exophiala aquamarina CBS 119918</name>
    <dbReference type="NCBI Taxonomy" id="1182545"/>
    <lineage>
        <taxon>Eukaryota</taxon>
        <taxon>Fungi</taxon>
        <taxon>Dikarya</taxon>
        <taxon>Ascomycota</taxon>
        <taxon>Pezizomycotina</taxon>
        <taxon>Eurotiomycetes</taxon>
        <taxon>Chaetothyriomycetidae</taxon>
        <taxon>Chaetothyriales</taxon>
        <taxon>Herpotrichiellaceae</taxon>
        <taxon>Exophiala</taxon>
    </lineage>
</organism>
<dbReference type="EMBL" id="AMGV01000011">
    <property type="protein sequence ID" value="KEF54158.1"/>
    <property type="molecule type" value="Genomic_DNA"/>
</dbReference>
<proteinExistence type="predicted"/>
<gene>
    <name evidence="1" type="ORF">A1O9_09953</name>
</gene>
<dbReference type="Proteomes" id="UP000027920">
    <property type="component" value="Unassembled WGS sequence"/>
</dbReference>
<accession>A0A072P4H1</accession>
<dbReference type="OrthoDB" id="2130169at2759"/>
<dbReference type="SUPFAM" id="SSF51735">
    <property type="entry name" value="NAD(P)-binding Rossmann-fold domains"/>
    <property type="match status" value="1"/>
</dbReference>
<dbReference type="GeneID" id="25284861"/>
<dbReference type="Gene3D" id="3.40.50.720">
    <property type="entry name" value="NAD(P)-binding Rossmann-like Domain"/>
    <property type="match status" value="1"/>
</dbReference>
<evidence type="ECO:0008006" key="3">
    <source>
        <dbReference type="Google" id="ProtNLM"/>
    </source>
</evidence>
<dbReference type="STRING" id="1182545.A0A072P4H1"/>
<dbReference type="HOGENOM" id="CLU_1256004_0_0_1"/>
<name>A0A072P4H1_9EURO</name>
<reference evidence="1 2" key="1">
    <citation type="submission" date="2013-03" db="EMBL/GenBank/DDBJ databases">
        <title>The Genome Sequence of Exophiala aquamarina CBS 119918.</title>
        <authorList>
            <consortium name="The Broad Institute Genomics Platform"/>
            <person name="Cuomo C."/>
            <person name="de Hoog S."/>
            <person name="Gorbushina A."/>
            <person name="Walker B."/>
            <person name="Young S.K."/>
            <person name="Zeng Q."/>
            <person name="Gargeya S."/>
            <person name="Fitzgerald M."/>
            <person name="Haas B."/>
            <person name="Abouelleil A."/>
            <person name="Allen A.W."/>
            <person name="Alvarado L."/>
            <person name="Arachchi H.M."/>
            <person name="Berlin A.M."/>
            <person name="Chapman S.B."/>
            <person name="Gainer-Dewar J."/>
            <person name="Goldberg J."/>
            <person name="Griggs A."/>
            <person name="Gujja S."/>
            <person name="Hansen M."/>
            <person name="Howarth C."/>
            <person name="Imamovic A."/>
            <person name="Ireland A."/>
            <person name="Larimer J."/>
            <person name="McCowan C."/>
            <person name="Murphy C."/>
            <person name="Pearson M."/>
            <person name="Poon T.W."/>
            <person name="Priest M."/>
            <person name="Roberts A."/>
            <person name="Saif S."/>
            <person name="Shea T."/>
            <person name="Sisk P."/>
            <person name="Sykes S."/>
            <person name="Wortman J."/>
            <person name="Nusbaum C."/>
            <person name="Birren B."/>
        </authorList>
    </citation>
    <scope>NUCLEOTIDE SEQUENCE [LARGE SCALE GENOMIC DNA]</scope>
    <source>
        <strain evidence="1 2">CBS 119918</strain>
    </source>
</reference>
<protein>
    <recommendedName>
        <fullName evidence="3">NAD(P)-binding domain-containing protein</fullName>
    </recommendedName>
</protein>
<keyword evidence="2" id="KW-1185">Reference proteome</keyword>
<dbReference type="GO" id="GO:0004029">
    <property type="term" value="F:aldehyde dehydrogenase (NAD+) activity"/>
    <property type="evidence" value="ECO:0007669"/>
    <property type="project" value="TreeGrafter"/>
</dbReference>
<dbReference type="AlphaFoldDB" id="A0A072P4H1"/>
<dbReference type="PANTHER" id="PTHR48079">
    <property type="entry name" value="PROTEIN YEEZ"/>
    <property type="match status" value="1"/>
</dbReference>
<dbReference type="PANTHER" id="PTHR48079:SF6">
    <property type="entry name" value="NAD(P)-BINDING DOMAIN-CONTAINING PROTEIN-RELATED"/>
    <property type="match status" value="1"/>
</dbReference>
<dbReference type="RefSeq" id="XP_013256748.1">
    <property type="nucleotide sequence ID" value="XM_013401294.1"/>
</dbReference>
<dbReference type="InterPro" id="IPR036291">
    <property type="entry name" value="NAD(P)-bd_dom_sf"/>
</dbReference>
<dbReference type="VEuPathDB" id="FungiDB:A1O9_09953"/>
<comment type="caution">
    <text evidence="1">The sequence shown here is derived from an EMBL/GenBank/DDBJ whole genome shotgun (WGS) entry which is preliminary data.</text>
</comment>